<gene>
    <name evidence="1" type="ORF">EYF80_048178</name>
</gene>
<reference evidence="1 2" key="1">
    <citation type="submission" date="2019-03" db="EMBL/GenBank/DDBJ databases">
        <title>First draft genome of Liparis tanakae, snailfish: a comprehensive survey of snailfish specific genes.</title>
        <authorList>
            <person name="Kim W."/>
            <person name="Song I."/>
            <person name="Jeong J.-H."/>
            <person name="Kim D."/>
            <person name="Kim S."/>
            <person name="Ryu S."/>
            <person name="Song J.Y."/>
            <person name="Lee S.K."/>
        </authorList>
    </citation>
    <scope>NUCLEOTIDE SEQUENCE [LARGE SCALE GENOMIC DNA]</scope>
    <source>
        <tissue evidence="1">Muscle</tissue>
    </source>
</reference>
<dbReference type="Proteomes" id="UP000314294">
    <property type="component" value="Unassembled WGS sequence"/>
</dbReference>
<proteinExistence type="predicted"/>
<evidence type="ECO:0000313" key="1">
    <source>
        <dbReference type="EMBL" id="TNN41653.1"/>
    </source>
</evidence>
<dbReference type="EMBL" id="SRLO01001090">
    <property type="protein sequence ID" value="TNN41653.1"/>
    <property type="molecule type" value="Genomic_DNA"/>
</dbReference>
<accession>A0A4Z2FLL9</accession>
<comment type="caution">
    <text evidence="1">The sequence shown here is derived from an EMBL/GenBank/DDBJ whole genome shotgun (WGS) entry which is preliminary data.</text>
</comment>
<name>A0A4Z2FLL9_9TELE</name>
<evidence type="ECO:0000313" key="2">
    <source>
        <dbReference type="Proteomes" id="UP000314294"/>
    </source>
</evidence>
<keyword evidence="2" id="KW-1185">Reference proteome</keyword>
<sequence length="84" mass="9116">MSSQSGGAEPRLSSSQGCLKKCREFSISPTGNLRVPVSRRTQREEFTLSRFSETAASARTFADMGISTKQNLKALKMATVVKAC</sequence>
<organism evidence="1 2">
    <name type="scientific">Liparis tanakae</name>
    <name type="common">Tanaka's snailfish</name>
    <dbReference type="NCBI Taxonomy" id="230148"/>
    <lineage>
        <taxon>Eukaryota</taxon>
        <taxon>Metazoa</taxon>
        <taxon>Chordata</taxon>
        <taxon>Craniata</taxon>
        <taxon>Vertebrata</taxon>
        <taxon>Euteleostomi</taxon>
        <taxon>Actinopterygii</taxon>
        <taxon>Neopterygii</taxon>
        <taxon>Teleostei</taxon>
        <taxon>Neoteleostei</taxon>
        <taxon>Acanthomorphata</taxon>
        <taxon>Eupercaria</taxon>
        <taxon>Perciformes</taxon>
        <taxon>Cottioidei</taxon>
        <taxon>Cottales</taxon>
        <taxon>Liparidae</taxon>
        <taxon>Liparis</taxon>
    </lineage>
</organism>
<protein>
    <submittedName>
        <fullName evidence="1">Uncharacterized protein</fullName>
    </submittedName>
</protein>
<dbReference type="AlphaFoldDB" id="A0A4Z2FLL9"/>